<reference evidence="3" key="1">
    <citation type="submission" date="2017-02" db="UniProtKB">
        <authorList>
            <consortium name="WormBaseParasite"/>
        </authorList>
    </citation>
    <scope>IDENTIFICATION</scope>
</reference>
<dbReference type="AlphaFoldDB" id="A0A0N5B5C7"/>
<feature type="domain" description="DUF7381" evidence="1">
    <location>
        <begin position="1"/>
        <end position="94"/>
    </location>
</feature>
<protein>
    <recommendedName>
        <fullName evidence="1">DUF7381 domain-containing protein</fullName>
    </recommendedName>
</protein>
<dbReference type="Pfam" id="PF24100">
    <property type="entry name" value="DUF7381"/>
    <property type="match status" value="1"/>
</dbReference>
<evidence type="ECO:0000313" key="3">
    <source>
        <dbReference type="WBParaSite" id="SPAL_0000127000.1"/>
    </source>
</evidence>
<organism evidence="2 3">
    <name type="scientific">Strongyloides papillosus</name>
    <name type="common">Intestinal threadworm</name>
    <dbReference type="NCBI Taxonomy" id="174720"/>
    <lineage>
        <taxon>Eukaryota</taxon>
        <taxon>Metazoa</taxon>
        <taxon>Ecdysozoa</taxon>
        <taxon>Nematoda</taxon>
        <taxon>Chromadorea</taxon>
        <taxon>Rhabditida</taxon>
        <taxon>Tylenchina</taxon>
        <taxon>Panagrolaimomorpha</taxon>
        <taxon>Strongyloidoidea</taxon>
        <taxon>Strongyloididae</taxon>
        <taxon>Strongyloides</taxon>
    </lineage>
</organism>
<dbReference type="Proteomes" id="UP000046392">
    <property type="component" value="Unplaced"/>
</dbReference>
<proteinExistence type="predicted"/>
<sequence length="139" mass="16668">MIETILDDHPNVPACCLYIQNIKYNYRSKSYTQEILSPPERVIDTRSRRMRTKSCSMEKYCSVKRKISVHEVDGRLFYECCGYYFPSYYQARSFLFRKGRKNVRFYGVRELLFDKNQPPSCVKDARLNLMERSRSLDLF</sequence>
<name>A0A0N5B5C7_STREA</name>
<evidence type="ECO:0000259" key="1">
    <source>
        <dbReference type="Pfam" id="PF24100"/>
    </source>
</evidence>
<dbReference type="WBParaSite" id="SPAL_0000127000.1">
    <property type="protein sequence ID" value="SPAL_0000127000.1"/>
    <property type="gene ID" value="SPAL_0000127000"/>
</dbReference>
<dbReference type="InterPro" id="IPR055805">
    <property type="entry name" value="DUF7381"/>
</dbReference>
<evidence type="ECO:0000313" key="2">
    <source>
        <dbReference type="Proteomes" id="UP000046392"/>
    </source>
</evidence>
<keyword evidence="2" id="KW-1185">Reference proteome</keyword>
<accession>A0A0N5B5C7</accession>